<organism evidence="1 2">
    <name type="scientific">Acidipropionibacterium acidipropionici (strain ATCC 4875 / DSM 20272 / JCM 6432 / NBRC 12425 / NCIMB 8070 / 4)</name>
    <name type="common">Propionibacterium acidipropionici</name>
    <dbReference type="NCBI Taxonomy" id="1171373"/>
    <lineage>
        <taxon>Bacteria</taxon>
        <taxon>Bacillati</taxon>
        <taxon>Actinomycetota</taxon>
        <taxon>Actinomycetes</taxon>
        <taxon>Propionibacteriales</taxon>
        <taxon>Propionibacteriaceae</taxon>
        <taxon>Acidipropionibacterium</taxon>
    </lineage>
</organism>
<proteinExistence type="predicted"/>
<dbReference type="eggNOG" id="COG2452">
    <property type="taxonomic scope" value="Bacteria"/>
</dbReference>
<accession>K7RWI0</accession>
<evidence type="ECO:0000313" key="1">
    <source>
        <dbReference type="EMBL" id="AFV89298.1"/>
    </source>
</evidence>
<dbReference type="AlphaFoldDB" id="K7RWI0"/>
<sequence length="90" mass="10384">MFLDIHEYLRHTQHMNMHAMHERVRDSWLNPTDAAKLIPETTPATIRRWCSHGDLPGAKQLPSGRWMIPWSAVINILGFDPRDHTSGEAD</sequence>
<protein>
    <submittedName>
        <fullName evidence="1">Uncharacterized protein</fullName>
    </submittedName>
</protein>
<dbReference type="KEGG" id="pbo:PACID_14840"/>
<dbReference type="EMBL" id="CP003493">
    <property type="protein sequence ID" value="AFV89298.1"/>
    <property type="molecule type" value="Genomic_DNA"/>
</dbReference>
<name>K7RWI0_ACIA4</name>
<dbReference type="Proteomes" id="UP000000214">
    <property type="component" value="Chromosome"/>
</dbReference>
<dbReference type="HOGENOM" id="CLU_188416_0_0_11"/>
<evidence type="ECO:0000313" key="2">
    <source>
        <dbReference type="Proteomes" id="UP000000214"/>
    </source>
</evidence>
<gene>
    <name evidence="1" type="ordered locus">PACID_14840</name>
</gene>
<reference evidence="1 2" key="1">
    <citation type="journal article" date="2012" name="BMC Genomics">
        <title>The genome sequence of Propionibacterium acidipropionici provides insights into its biotechnological and industrial potential.</title>
        <authorList>
            <person name="Parizzi L.P."/>
            <person name="Grassi M.C."/>
            <person name="Llerena L.A."/>
            <person name="Carazzolle M.F."/>
            <person name="Queiroz V.L."/>
            <person name="Lunardi I."/>
            <person name="Zeidler A.F."/>
            <person name="Teixeira P.J."/>
            <person name="Mieczkowski P."/>
            <person name="Rincones J."/>
            <person name="Pereira G.A."/>
        </authorList>
    </citation>
    <scope>NUCLEOTIDE SEQUENCE [LARGE SCALE GENOMIC DNA]</scope>
    <source>
        <strain evidence="2">ATCC 4875 / DSM 20272 / JCM 6432 / NBRC 12425 / NCIMB 8070</strain>
    </source>
</reference>
<dbReference type="STRING" id="1171373.PACID_14840"/>